<protein>
    <submittedName>
        <fullName evidence="3">Inovirus Gp2 family protein</fullName>
    </submittedName>
</protein>
<feature type="domain" description="YagK/YfjJ C-terminal" evidence="2">
    <location>
        <begin position="168"/>
        <end position="324"/>
    </location>
</feature>
<proteinExistence type="predicted"/>
<dbReference type="Proteomes" id="UP001056890">
    <property type="component" value="Chromosome"/>
</dbReference>
<evidence type="ECO:0000313" key="4">
    <source>
        <dbReference type="Proteomes" id="UP001056890"/>
    </source>
</evidence>
<evidence type="ECO:0000256" key="1">
    <source>
        <dbReference type="SAM" id="MobiDB-lite"/>
    </source>
</evidence>
<dbReference type="RefSeq" id="WP_252995926.1">
    <property type="nucleotide sequence ID" value="NZ_CP099717.1"/>
</dbReference>
<dbReference type="EMBL" id="CP099717">
    <property type="protein sequence ID" value="USV58780.1"/>
    <property type="molecule type" value="Genomic_DNA"/>
</dbReference>
<dbReference type="Pfam" id="PF11726">
    <property type="entry name" value="YagK_YfjJ_C"/>
    <property type="match status" value="1"/>
</dbReference>
<dbReference type="InterPro" id="IPR057271">
    <property type="entry name" value="YagK_YfjJ_C"/>
</dbReference>
<name>A0AAE9MJ60_9GAMM</name>
<feature type="region of interest" description="Disordered" evidence="1">
    <location>
        <begin position="324"/>
        <end position="365"/>
    </location>
</feature>
<reference evidence="3" key="1">
    <citation type="submission" date="2022-06" db="EMBL/GenBank/DDBJ databases">
        <title>Complete Genome of Aeromonas sp. Strain SOD01 Isolated from an Urban Freshwater Stream.</title>
        <authorList>
            <person name="Williams L.E."/>
            <person name="Brysgel T."/>
            <person name="Capestro E.M."/>
            <person name="Foltz G.V."/>
            <person name="Gardner A.E."/>
            <person name="Ingrassia J."/>
            <person name="Peterson E."/>
            <person name="Arruda J."/>
            <person name="Flaherty I."/>
            <person name="Hunt M."/>
            <person name="Pappas G."/>
            <person name="Ramsaran S."/>
            <person name="Rocha M."/>
        </authorList>
    </citation>
    <scope>NUCLEOTIDE SEQUENCE</scope>
    <source>
        <strain evidence="3">SOD01</strain>
    </source>
</reference>
<gene>
    <name evidence="3" type="ORF">NHF51_06440</name>
</gene>
<accession>A0AAE9MJ60</accession>
<organism evidence="3 4">
    <name type="scientific">Aeromonas encheleia</name>
    <dbReference type="NCBI Taxonomy" id="73010"/>
    <lineage>
        <taxon>Bacteria</taxon>
        <taxon>Pseudomonadati</taxon>
        <taxon>Pseudomonadota</taxon>
        <taxon>Gammaproteobacteria</taxon>
        <taxon>Aeromonadales</taxon>
        <taxon>Aeromonadaceae</taxon>
        <taxon>Aeromonas</taxon>
    </lineage>
</organism>
<sequence length="365" mass="41634">MYSIFGVDSEAFKTSCESVFDIMDNDVLAVNKVRSDFSAVRSCILFLDKFSQQKTPFSLLTKNRQLSAFGQELLQCTKSITAVNIKPQAFIYNPVVHLFADFITLHRLHDELEDLRWAPERGSLLLGHLEHLKEDLNSPDTHKAIKHFKRGPAKNYKALEKYVDGLFARYARLLVIRVDLAFLEAERDSVSLQDMVKYREQLLGDRRNSAFLKDAVGYAWSLEYAEKTGYHYHLVCFYDGSKHREDITIGFGIGEQWEAITQGKGRFYVCNAQKPGYRFCGIGAVDYHDDIKREYLRKALAYLTKPQLFAKVANFHHSGVRTFGKGVIPKGPRKPGRPRGKSDRVLPQGDALQAIEQERNGKSTV</sequence>
<keyword evidence="4" id="KW-1185">Reference proteome</keyword>
<dbReference type="AlphaFoldDB" id="A0AAE9MJ60"/>
<feature type="compositionally biased region" description="Basic and acidic residues" evidence="1">
    <location>
        <begin position="356"/>
        <end position="365"/>
    </location>
</feature>
<evidence type="ECO:0000313" key="3">
    <source>
        <dbReference type="EMBL" id="USV58780.1"/>
    </source>
</evidence>
<evidence type="ECO:0000259" key="2">
    <source>
        <dbReference type="Pfam" id="PF11726"/>
    </source>
</evidence>